<name>A0ABP9W324_9DEIO</name>
<dbReference type="RefSeq" id="WP_345460249.1">
    <property type="nucleotide sequence ID" value="NZ_BAABRP010000001.1"/>
</dbReference>
<gene>
    <name evidence="2" type="ORF">Dcar01_00452</name>
</gene>
<proteinExistence type="predicted"/>
<feature type="chain" id="PRO_5046022490" description="Intracellular proteinase inhibitor BsuPI domain-containing protein" evidence="1">
    <location>
        <begin position="22"/>
        <end position="185"/>
    </location>
</feature>
<sequence>MTPRPLAALAVLLALPSAPLAQEIPPMSPLGSGTGTPVLVQPAPLPPVAAEPTPAPARPEGVTATLTAPRRVTGRVPLTLTLKSSRAVPVTFGVTHDNDQNCAFAPTVRVLRVGTREVVYPVPGASPRICTQELMSRTVPARGSTTFTRELDLPAGEYMVEGWFAGFGNKLQVKVPAQPVRVTVQ</sequence>
<comment type="caution">
    <text evidence="2">The sequence shown here is derived from an EMBL/GenBank/DDBJ whole genome shotgun (WGS) entry which is preliminary data.</text>
</comment>
<reference evidence="2 3" key="1">
    <citation type="submission" date="2024-02" db="EMBL/GenBank/DDBJ databases">
        <title>Deinococcus carri NBRC 110142.</title>
        <authorList>
            <person name="Ichikawa N."/>
            <person name="Katano-Makiyama Y."/>
            <person name="Hidaka K."/>
        </authorList>
    </citation>
    <scope>NUCLEOTIDE SEQUENCE [LARGE SCALE GENOMIC DNA]</scope>
    <source>
        <strain evidence="2 3">NBRC 110142</strain>
    </source>
</reference>
<evidence type="ECO:0000313" key="3">
    <source>
        <dbReference type="Proteomes" id="UP001401887"/>
    </source>
</evidence>
<keyword evidence="3" id="KW-1185">Reference proteome</keyword>
<protein>
    <recommendedName>
        <fullName evidence="4">Intracellular proteinase inhibitor BsuPI domain-containing protein</fullName>
    </recommendedName>
</protein>
<accession>A0ABP9W324</accession>
<feature type="signal peptide" evidence="1">
    <location>
        <begin position="1"/>
        <end position="21"/>
    </location>
</feature>
<organism evidence="2 3">
    <name type="scientific">Deinococcus carri</name>
    <dbReference type="NCBI Taxonomy" id="1211323"/>
    <lineage>
        <taxon>Bacteria</taxon>
        <taxon>Thermotogati</taxon>
        <taxon>Deinococcota</taxon>
        <taxon>Deinococci</taxon>
        <taxon>Deinococcales</taxon>
        <taxon>Deinococcaceae</taxon>
        <taxon>Deinococcus</taxon>
    </lineage>
</organism>
<keyword evidence="1" id="KW-0732">Signal</keyword>
<evidence type="ECO:0000256" key="1">
    <source>
        <dbReference type="SAM" id="SignalP"/>
    </source>
</evidence>
<evidence type="ECO:0000313" key="2">
    <source>
        <dbReference type="EMBL" id="GAA5511739.1"/>
    </source>
</evidence>
<evidence type="ECO:0008006" key="4">
    <source>
        <dbReference type="Google" id="ProtNLM"/>
    </source>
</evidence>
<dbReference type="EMBL" id="BAABRP010000001">
    <property type="protein sequence ID" value="GAA5511739.1"/>
    <property type="molecule type" value="Genomic_DNA"/>
</dbReference>
<dbReference type="Proteomes" id="UP001401887">
    <property type="component" value="Unassembled WGS sequence"/>
</dbReference>